<dbReference type="Pfam" id="PF22939">
    <property type="entry name" value="WHD_GPIID"/>
    <property type="match status" value="1"/>
</dbReference>
<dbReference type="GeneID" id="54292537"/>
<keyword evidence="4" id="KW-1185">Reference proteome</keyword>
<organism evidence="3 4">
    <name type="scientific">Aplosporella prunicola CBS 121167</name>
    <dbReference type="NCBI Taxonomy" id="1176127"/>
    <lineage>
        <taxon>Eukaryota</taxon>
        <taxon>Fungi</taxon>
        <taxon>Dikarya</taxon>
        <taxon>Ascomycota</taxon>
        <taxon>Pezizomycotina</taxon>
        <taxon>Dothideomycetes</taxon>
        <taxon>Dothideomycetes incertae sedis</taxon>
        <taxon>Botryosphaeriales</taxon>
        <taxon>Aplosporellaceae</taxon>
        <taxon>Aplosporella</taxon>
    </lineage>
</organism>
<dbReference type="OrthoDB" id="1577640at2759"/>
<dbReference type="PROSITE" id="PS50088">
    <property type="entry name" value="ANK_REPEAT"/>
    <property type="match status" value="2"/>
</dbReference>
<feature type="non-terminal residue" evidence="3">
    <location>
        <position position="317"/>
    </location>
</feature>
<evidence type="ECO:0000313" key="4">
    <source>
        <dbReference type="Proteomes" id="UP000799438"/>
    </source>
</evidence>
<keyword evidence="1" id="KW-0040">ANK repeat</keyword>
<dbReference type="InterPro" id="IPR002110">
    <property type="entry name" value="Ankyrin_rpt"/>
</dbReference>
<dbReference type="InterPro" id="IPR054471">
    <property type="entry name" value="GPIID_WHD"/>
</dbReference>
<dbReference type="InterPro" id="IPR036770">
    <property type="entry name" value="Ankyrin_rpt-contain_sf"/>
</dbReference>
<proteinExistence type="predicted"/>
<dbReference type="AlphaFoldDB" id="A0A6A6ASX4"/>
<dbReference type="SUPFAM" id="SSF48403">
    <property type="entry name" value="Ankyrin repeat"/>
    <property type="match status" value="1"/>
</dbReference>
<reference evidence="3" key="1">
    <citation type="journal article" date="2020" name="Stud. Mycol.">
        <title>101 Dothideomycetes genomes: a test case for predicting lifestyles and emergence of pathogens.</title>
        <authorList>
            <person name="Haridas S."/>
            <person name="Albert R."/>
            <person name="Binder M."/>
            <person name="Bloem J."/>
            <person name="Labutti K."/>
            <person name="Salamov A."/>
            <person name="Andreopoulos B."/>
            <person name="Baker S."/>
            <person name="Barry K."/>
            <person name="Bills G."/>
            <person name="Bluhm B."/>
            <person name="Cannon C."/>
            <person name="Castanera R."/>
            <person name="Culley D."/>
            <person name="Daum C."/>
            <person name="Ezra D."/>
            <person name="Gonzalez J."/>
            <person name="Henrissat B."/>
            <person name="Kuo A."/>
            <person name="Liang C."/>
            <person name="Lipzen A."/>
            <person name="Lutzoni F."/>
            <person name="Magnuson J."/>
            <person name="Mondo S."/>
            <person name="Nolan M."/>
            <person name="Ohm R."/>
            <person name="Pangilinan J."/>
            <person name="Park H.-J."/>
            <person name="Ramirez L."/>
            <person name="Alfaro M."/>
            <person name="Sun H."/>
            <person name="Tritt A."/>
            <person name="Yoshinaga Y."/>
            <person name="Zwiers L.-H."/>
            <person name="Turgeon B."/>
            <person name="Goodwin S."/>
            <person name="Spatafora J."/>
            <person name="Crous P."/>
            <person name="Grigoriev I."/>
        </authorList>
    </citation>
    <scope>NUCLEOTIDE SEQUENCE</scope>
    <source>
        <strain evidence="3">CBS 121167</strain>
    </source>
</reference>
<dbReference type="EMBL" id="ML995792">
    <property type="protein sequence ID" value="KAF2135059.1"/>
    <property type="molecule type" value="Genomic_DNA"/>
</dbReference>
<feature type="repeat" description="ANK" evidence="1">
    <location>
        <begin position="273"/>
        <end position="305"/>
    </location>
</feature>
<sequence>MFRWVTCQLESLEKCLDYRTLQSALGSLPKTLDETYARILSSIPSEYEHYTRRILQFLTFSERPLRIEEAVDAIAVDIKGGKGFDPKNRMLIPREISRYCSTLVVVVARKSLKDDMEAITELQLAHFSVKEYLTSNRLDQSVAKDLEETAARASIGIVCLTYLLELNQTLTIREIRKSFGLAQFSARYWMEHAAVTERHNLELQKLTFNFFSSQAPFSYGYRLYNPDNPWKEEPEDDEYHLAPALYYASLSGLVRSVEYLLDKGADVNAQGGKYYNALQAVSYEGHEKIVQMLLDKGADVNAQGGYYGNALQAASSK</sequence>
<dbReference type="SMART" id="SM00248">
    <property type="entry name" value="ANK"/>
    <property type="match status" value="2"/>
</dbReference>
<dbReference type="RefSeq" id="XP_033390781.1">
    <property type="nucleotide sequence ID" value="XM_033535043.1"/>
</dbReference>
<evidence type="ECO:0000256" key="1">
    <source>
        <dbReference type="PROSITE-ProRule" id="PRU00023"/>
    </source>
</evidence>
<evidence type="ECO:0000259" key="2">
    <source>
        <dbReference type="Pfam" id="PF22939"/>
    </source>
</evidence>
<dbReference type="Proteomes" id="UP000799438">
    <property type="component" value="Unassembled WGS sequence"/>
</dbReference>
<feature type="domain" description="GPI inositol-deacylase winged helix" evidence="2">
    <location>
        <begin position="48"/>
        <end position="141"/>
    </location>
</feature>
<dbReference type="Pfam" id="PF12796">
    <property type="entry name" value="Ank_2"/>
    <property type="match status" value="1"/>
</dbReference>
<protein>
    <recommendedName>
        <fullName evidence="2">GPI inositol-deacylase winged helix domain-containing protein</fullName>
    </recommendedName>
</protein>
<dbReference type="PROSITE" id="PS50297">
    <property type="entry name" value="ANK_REP_REGION"/>
    <property type="match status" value="1"/>
</dbReference>
<dbReference type="Gene3D" id="1.25.40.20">
    <property type="entry name" value="Ankyrin repeat-containing domain"/>
    <property type="match status" value="1"/>
</dbReference>
<dbReference type="PANTHER" id="PTHR10039:SF16">
    <property type="entry name" value="GPI INOSITOL-DEACYLASE"/>
    <property type="match status" value="1"/>
</dbReference>
<evidence type="ECO:0000313" key="3">
    <source>
        <dbReference type="EMBL" id="KAF2135059.1"/>
    </source>
</evidence>
<dbReference type="PANTHER" id="PTHR10039">
    <property type="entry name" value="AMELOGENIN"/>
    <property type="match status" value="1"/>
</dbReference>
<name>A0A6A6ASX4_9PEZI</name>
<gene>
    <name evidence="3" type="ORF">K452DRAFT_112047</name>
</gene>
<accession>A0A6A6ASX4</accession>
<feature type="repeat" description="ANK" evidence="1">
    <location>
        <begin position="240"/>
        <end position="272"/>
    </location>
</feature>